<feature type="chain" id="PRO_5043486219" description="Ig-like domain-containing protein" evidence="2">
    <location>
        <begin position="22"/>
        <end position="260"/>
    </location>
</feature>
<feature type="transmembrane region" description="Helical" evidence="1">
    <location>
        <begin position="225"/>
        <end position="249"/>
    </location>
</feature>
<evidence type="ECO:0000256" key="2">
    <source>
        <dbReference type="SAM" id="SignalP"/>
    </source>
</evidence>
<dbReference type="AlphaFoldDB" id="A0AAW1B7E6"/>
<proteinExistence type="predicted"/>
<dbReference type="InterPro" id="IPR036179">
    <property type="entry name" value="Ig-like_dom_sf"/>
</dbReference>
<keyword evidence="4" id="KW-1185">Reference proteome</keyword>
<organism evidence="3 4">
    <name type="scientific">Crotalus adamanteus</name>
    <name type="common">Eastern diamondback rattlesnake</name>
    <dbReference type="NCBI Taxonomy" id="8729"/>
    <lineage>
        <taxon>Eukaryota</taxon>
        <taxon>Metazoa</taxon>
        <taxon>Chordata</taxon>
        <taxon>Craniata</taxon>
        <taxon>Vertebrata</taxon>
        <taxon>Euteleostomi</taxon>
        <taxon>Lepidosauria</taxon>
        <taxon>Squamata</taxon>
        <taxon>Bifurcata</taxon>
        <taxon>Unidentata</taxon>
        <taxon>Episquamata</taxon>
        <taxon>Toxicofera</taxon>
        <taxon>Serpentes</taxon>
        <taxon>Colubroidea</taxon>
        <taxon>Viperidae</taxon>
        <taxon>Crotalinae</taxon>
        <taxon>Crotalus</taxon>
    </lineage>
</organism>
<accession>A0AAW1B7E6</accession>
<reference evidence="3 4" key="1">
    <citation type="journal article" date="2024" name="Proc. Natl. Acad. Sci. U.S.A.">
        <title>The genetic regulatory architecture and epigenomic basis for age-related changes in rattlesnake venom.</title>
        <authorList>
            <person name="Hogan M.P."/>
            <person name="Holding M.L."/>
            <person name="Nystrom G.S."/>
            <person name="Colston T.J."/>
            <person name="Bartlett D.A."/>
            <person name="Mason A.J."/>
            <person name="Ellsworth S.A."/>
            <person name="Rautsaw R.M."/>
            <person name="Lawrence K.C."/>
            <person name="Strickland J.L."/>
            <person name="He B."/>
            <person name="Fraser P."/>
            <person name="Margres M.J."/>
            <person name="Gilbert D.M."/>
            <person name="Gibbs H.L."/>
            <person name="Parkinson C.L."/>
            <person name="Rokyta D.R."/>
        </authorList>
    </citation>
    <scope>NUCLEOTIDE SEQUENCE [LARGE SCALE GENOMIC DNA]</scope>
    <source>
        <strain evidence="3">DRR0105</strain>
    </source>
</reference>
<gene>
    <name evidence="3" type="ORF">NXF25_021183</name>
</gene>
<name>A0AAW1B7E6_CROAD</name>
<evidence type="ECO:0008006" key="5">
    <source>
        <dbReference type="Google" id="ProtNLM"/>
    </source>
</evidence>
<evidence type="ECO:0000313" key="4">
    <source>
        <dbReference type="Proteomes" id="UP001474421"/>
    </source>
</evidence>
<protein>
    <recommendedName>
        <fullName evidence="5">Ig-like domain-containing protein</fullName>
    </recommendedName>
</protein>
<evidence type="ECO:0000313" key="3">
    <source>
        <dbReference type="EMBL" id="KAK9397822.1"/>
    </source>
</evidence>
<dbReference type="InterPro" id="IPR013783">
    <property type="entry name" value="Ig-like_fold"/>
</dbReference>
<dbReference type="Proteomes" id="UP001474421">
    <property type="component" value="Unassembled WGS sequence"/>
</dbReference>
<comment type="caution">
    <text evidence="3">The sequence shown here is derived from an EMBL/GenBank/DDBJ whole genome shotgun (WGS) entry which is preliminary data.</text>
</comment>
<keyword evidence="2" id="KW-0732">Signal</keyword>
<dbReference type="SUPFAM" id="SSF48726">
    <property type="entry name" value="Immunoglobulin"/>
    <property type="match status" value="1"/>
</dbReference>
<evidence type="ECO:0000256" key="1">
    <source>
        <dbReference type="SAM" id="Phobius"/>
    </source>
</evidence>
<feature type="signal peptide" evidence="2">
    <location>
        <begin position="1"/>
        <end position="21"/>
    </location>
</feature>
<sequence length="260" mass="29263">MDAFGLVPMLTLLHIVPQVYSSAELLTRPTLSVEPEYQEYYEGDNIRLICSAIRNLTVLRNSMVQGYRFFQEDGQQIHQTAPNAYRDGIMDIQTQMNSTGNYSCAYWLEEAGREVQSDQSLTTSIQVNAAPSAPSLNYRIFNHGKNITLECSAPPEANKIEQFRFGGDKMVVLVKAEVNSTYSLNDAKDKYVGTVWCAYAQHLHGRNVLSRISNPVFLERLGVRWVRLLAVGGSFFTISGLIFLTSYCISLRSRSPLQKT</sequence>
<keyword evidence="1" id="KW-1133">Transmembrane helix</keyword>
<keyword evidence="1" id="KW-0472">Membrane</keyword>
<keyword evidence="1" id="KW-0812">Transmembrane</keyword>
<dbReference type="EMBL" id="JAOTOJ010000008">
    <property type="protein sequence ID" value="KAK9397822.1"/>
    <property type="molecule type" value="Genomic_DNA"/>
</dbReference>
<dbReference type="Gene3D" id="2.60.40.10">
    <property type="entry name" value="Immunoglobulins"/>
    <property type="match status" value="1"/>
</dbReference>